<evidence type="ECO:0000256" key="4">
    <source>
        <dbReference type="ARBA" id="ARBA00023136"/>
    </source>
</evidence>
<keyword evidence="7" id="KW-0732">Signal</keyword>
<feature type="region of interest" description="Disordered" evidence="5">
    <location>
        <begin position="141"/>
        <end position="161"/>
    </location>
</feature>
<dbReference type="KEGG" id="hai:109380448"/>
<dbReference type="Proteomes" id="UP000694851">
    <property type="component" value="Unplaced"/>
</dbReference>
<feature type="chain" id="PRO_5034544835" evidence="7">
    <location>
        <begin position="19"/>
        <end position="161"/>
    </location>
</feature>
<name>A0A8B7QXY5_HIPAR</name>
<keyword evidence="3 6" id="KW-1133">Transmembrane helix</keyword>
<evidence type="ECO:0000256" key="7">
    <source>
        <dbReference type="SAM" id="SignalP"/>
    </source>
</evidence>
<feature type="signal peptide" evidence="7">
    <location>
        <begin position="1"/>
        <end position="18"/>
    </location>
</feature>
<reference evidence="10" key="1">
    <citation type="submission" date="2025-08" db="UniProtKB">
        <authorList>
            <consortium name="RefSeq"/>
        </authorList>
    </citation>
    <scope>IDENTIFICATION</scope>
    <source>
        <tissue evidence="10">Muscle</tissue>
    </source>
</reference>
<feature type="transmembrane region" description="Helical" evidence="6">
    <location>
        <begin position="76"/>
        <end position="102"/>
    </location>
</feature>
<accession>A0A8B7QXY5</accession>
<evidence type="ECO:0000256" key="1">
    <source>
        <dbReference type="ARBA" id="ARBA00004370"/>
    </source>
</evidence>
<dbReference type="RefSeq" id="XP_019493551.1">
    <property type="nucleotide sequence ID" value="XM_019638006.1"/>
</dbReference>
<dbReference type="InterPro" id="IPR026910">
    <property type="entry name" value="Shisa"/>
</dbReference>
<evidence type="ECO:0000313" key="10">
    <source>
        <dbReference type="RefSeq" id="XP_019493551.1"/>
    </source>
</evidence>
<dbReference type="GeneID" id="109380448"/>
<dbReference type="InterPro" id="IPR053891">
    <property type="entry name" value="Shisa_N"/>
</dbReference>
<feature type="domain" description="Shisa N-terminal" evidence="8">
    <location>
        <begin position="20"/>
        <end position="70"/>
    </location>
</feature>
<keyword evidence="2 6" id="KW-0812">Transmembrane</keyword>
<organism evidence="9 10">
    <name type="scientific">Hipposideros armiger</name>
    <name type="common">Great Himalayan leaf-nosed bat</name>
    <dbReference type="NCBI Taxonomy" id="186990"/>
    <lineage>
        <taxon>Eukaryota</taxon>
        <taxon>Metazoa</taxon>
        <taxon>Chordata</taxon>
        <taxon>Craniata</taxon>
        <taxon>Vertebrata</taxon>
        <taxon>Euteleostomi</taxon>
        <taxon>Mammalia</taxon>
        <taxon>Eutheria</taxon>
        <taxon>Laurasiatheria</taxon>
        <taxon>Chiroptera</taxon>
        <taxon>Yinpterochiroptera</taxon>
        <taxon>Rhinolophoidea</taxon>
        <taxon>Hipposideridae</taxon>
        <taxon>Hipposideros</taxon>
    </lineage>
</organism>
<dbReference type="GO" id="GO:0016020">
    <property type="term" value="C:membrane"/>
    <property type="evidence" value="ECO:0007669"/>
    <property type="project" value="UniProtKB-SubCell"/>
</dbReference>
<evidence type="ECO:0000259" key="8">
    <source>
        <dbReference type="Pfam" id="PF13908"/>
    </source>
</evidence>
<proteinExistence type="predicted"/>
<evidence type="ECO:0000256" key="5">
    <source>
        <dbReference type="SAM" id="MobiDB-lite"/>
    </source>
</evidence>
<dbReference type="Pfam" id="PF13908">
    <property type="entry name" value="Shisa_N"/>
    <property type="match status" value="1"/>
</dbReference>
<evidence type="ECO:0000256" key="3">
    <source>
        <dbReference type="ARBA" id="ARBA00022989"/>
    </source>
</evidence>
<dbReference type="CTD" id="149345"/>
<evidence type="ECO:0000256" key="2">
    <source>
        <dbReference type="ARBA" id="ARBA00022692"/>
    </source>
</evidence>
<protein>
    <submittedName>
        <fullName evidence="10">Protein shisa-4</fullName>
    </submittedName>
</protein>
<dbReference type="OrthoDB" id="10010453at2759"/>
<comment type="subcellular location">
    <subcellularLocation>
        <location evidence="1">Membrane</location>
    </subcellularLocation>
</comment>
<keyword evidence="9" id="KW-1185">Reference proteome</keyword>
<evidence type="ECO:0000256" key="6">
    <source>
        <dbReference type="SAM" id="Phobius"/>
    </source>
</evidence>
<gene>
    <name evidence="10" type="primary">SHISA4</name>
</gene>
<dbReference type="PANTHER" id="PTHR31395:SF5">
    <property type="entry name" value="PROTEIN SHISA-4"/>
    <property type="match status" value="1"/>
</dbReference>
<keyword evidence="4 6" id="KW-0472">Membrane</keyword>
<dbReference type="AlphaFoldDB" id="A0A8B7QXY5"/>
<evidence type="ECO:0000313" key="9">
    <source>
        <dbReference type="Proteomes" id="UP000694851"/>
    </source>
</evidence>
<sequence length="161" mass="17160">MPLAAIALLLLGAPLALAGTGCLGYLDENGSWHPGFSCPPFTFCCGTCHRRYCCGDLNLLLSERQQKHCQGLRPRILAGIASAVVLFVAVVATSICCCLCTCHHLYRRHQQLQSLFEGQAIPMTGPAAWLPVPPGGPPHHPFYPAGPPTYNPAAPPPQVPP</sequence>
<dbReference type="PANTHER" id="PTHR31395">
    <property type="entry name" value="SHISA"/>
    <property type="match status" value="1"/>
</dbReference>